<proteinExistence type="predicted"/>
<comment type="caution">
    <text evidence="3">The sequence shown here is derived from an EMBL/GenBank/DDBJ whole genome shotgun (WGS) entry which is preliminary data.</text>
</comment>
<protein>
    <recommendedName>
        <fullName evidence="2">Ice-binding protein C-terminal domain-containing protein</fullName>
    </recommendedName>
</protein>
<accession>A0A2N8HFJ2</accession>
<evidence type="ECO:0000313" key="4">
    <source>
        <dbReference type="Proteomes" id="UP000236000"/>
    </source>
</evidence>
<name>A0A2N8HFJ2_9BACT</name>
<dbReference type="InterPro" id="IPR013424">
    <property type="entry name" value="Ice-binding_C"/>
</dbReference>
<dbReference type="Proteomes" id="UP000236000">
    <property type="component" value="Unassembled WGS sequence"/>
</dbReference>
<feature type="chain" id="PRO_5014646933" description="Ice-binding protein C-terminal domain-containing protein" evidence="1">
    <location>
        <begin position="21"/>
        <end position="232"/>
    </location>
</feature>
<feature type="signal peptide" evidence="1">
    <location>
        <begin position="1"/>
        <end position="20"/>
    </location>
</feature>
<dbReference type="AlphaFoldDB" id="A0A2N8HFJ2"/>
<dbReference type="OrthoDB" id="199145at2"/>
<feature type="domain" description="Ice-binding protein C-terminal" evidence="2">
    <location>
        <begin position="208"/>
        <end position="230"/>
    </location>
</feature>
<evidence type="ECO:0000313" key="3">
    <source>
        <dbReference type="EMBL" id="PNC19039.1"/>
    </source>
</evidence>
<dbReference type="RefSeq" id="WP_102712931.1">
    <property type="nucleotide sequence ID" value="NZ_PJKA01000006.1"/>
</dbReference>
<dbReference type="Pfam" id="PF07589">
    <property type="entry name" value="PEP-CTERM"/>
    <property type="match status" value="1"/>
</dbReference>
<organism evidence="3 4">
    <name type="scientific">Akkermansia muciniphila</name>
    <dbReference type="NCBI Taxonomy" id="239935"/>
    <lineage>
        <taxon>Bacteria</taxon>
        <taxon>Pseudomonadati</taxon>
        <taxon>Verrucomicrobiota</taxon>
        <taxon>Verrucomicrobiia</taxon>
        <taxon>Verrucomicrobiales</taxon>
        <taxon>Akkermansiaceae</taxon>
        <taxon>Akkermansia</taxon>
    </lineage>
</organism>
<keyword evidence="1" id="KW-0732">Signal</keyword>
<gene>
    <name evidence="3" type="ORF">CXU22_04445</name>
</gene>
<dbReference type="NCBIfam" id="TIGR02595">
    <property type="entry name" value="PEP_CTERM"/>
    <property type="match status" value="1"/>
</dbReference>
<evidence type="ECO:0000259" key="2">
    <source>
        <dbReference type="Pfam" id="PF07589"/>
    </source>
</evidence>
<evidence type="ECO:0000256" key="1">
    <source>
        <dbReference type="SAM" id="SignalP"/>
    </source>
</evidence>
<dbReference type="EMBL" id="PJKA01000006">
    <property type="protein sequence ID" value="PNC19039.1"/>
    <property type="molecule type" value="Genomic_DNA"/>
</dbReference>
<sequence>MKSRYCAVLISCASVLAANAATIIAELPESANLPQTATMAPQTGNQLLDKVKGREFGVYAGGNNNSLANWPQNGEGTWSNTDNVGSIILCGRSGVAGDSFAMVLRGPEQGNLVSSIVFSCDTPTSVITSYVMVLAVYDSAGTLVQDLSTVESFTFNSTSRTTTVSLDMADSPLAWGEGYKLVAGVRGGAGGATSPYTLSNIQVSYEIVPEPATASLGMLGLGALVFRRSRNR</sequence>
<reference evidence="3 4" key="1">
    <citation type="journal article" date="2017" name="BMC Genomics">
        <title>Genome sequencing of 39 Akkermansia muciniphila isolates reveals its population structure, genomic and functional diverisity, and global distribution in mammalian gut microbiotas.</title>
        <authorList>
            <person name="Guo X."/>
            <person name="Li S."/>
            <person name="Zhang J."/>
            <person name="Wu F."/>
            <person name="Li X."/>
            <person name="Wu D."/>
            <person name="Zhang M."/>
            <person name="Ou Z."/>
            <person name="Jie Z."/>
            <person name="Yan Q."/>
            <person name="Li P."/>
            <person name="Yi J."/>
            <person name="Peng Y."/>
        </authorList>
    </citation>
    <scope>NUCLEOTIDE SEQUENCE [LARGE SCALE GENOMIC DNA]</scope>
    <source>
        <strain evidence="3 4">GP24</strain>
    </source>
</reference>